<name>A0ABY4CRK3_9BACT</name>
<dbReference type="Gene3D" id="3.40.50.150">
    <property type="entry name" value="Vaccinia Virus protein VP39"/>
    <property type="match status" value="1"/>
</dbReference>
<protein>
    <submittedName>
        <fullName evidence="2">Class I SAM-dependent methyltransferase</fullName>
    </submittedName>
</protein>
<keyword evidence="2" id="KW-0808">Transferase</keyword>
<dbReference type="InterPro" id="IPR041698">
    <property type="entry name" value="Methyltransf_25"/>
</dbReference>
<dbReference type="EMBL" id="CP094669">
    <property type="protein sequence ID" value="UOG72781.1"/>
    <property type="molecule type" value="Genomic_DNA"/>
</dbReference>
<organism evidence="2 3">
    <name type="scientific">Hymenobacter tibetensis</name>
    <dbReference type="NCBI Taxonomy" id="497967"/>
    <lineage>
        <taxon>Bacteria</taxon>
        <taxon>Pseudomonadati</taxon>
        <taxon>Bacteroidota</taxon>
        <taxon>Cytophagia</taxon>
        <taxon>Cytophagales</taxon>
        <taxon>Hymenobacteraceae</taxon>
        <taxon>Hymenobacter</taxon>
    </lineage>
</organism>
<keyword evidence="3" id="KW-1185">Reference proteome</keyword>
<evidence type="ECO:0000313" key="2">
    <source>
        <dbReference type="EMBL" id="UOG72781.1"/>
    </source>
</evidence>
<dbReference type="CDD" id="cd02440">
    <property type="entry name" value="AdoMet_MTases"/>
    <property type="match status" value="1"/>
</dbReference>
<dbReference type="RefSeq" id="WP_243794034.1">
    <property type="nucleotide sequence ID" value="NZ_CP094669.1"/>
</dbReference>
<reference evidence="2 3" key="1">
    <citation type="submission" date="2022-03" db="EMBL/GenBank/DDBJ databases">
        <title>Hymenobactersp. isolated from the air.</title>
        <authorList>
            <person name="Won M."/>
            <person name="Kwon S.-W."/>
        </authorList>
    </citation>
    <scope>NUCLEOTIDE SEQUENCE [LARGE SCALE GENOMIC DNA]</scope>
    <source>
        <strain evidence="2 3">KACC 21982</strain>
    </source>
</reference>
<dbReference type="GO" id="GO:0008168">
    <property type="term" value="F:methyltransferase activity"/>
    <property type="evidence" value="ECO:0007669"/>
    <property type="project" value="UniProtKB-KW"/>
</dbReference>
<feature type="domain" description="Methyltransferase" evidence="1">
    <location>
        <begin position="68"/>
        <end position="167"/>
    </location>
</feature>
<dbReference type="InterPro" id="IPR029063">
    <property type="entry name" value="SAM-dependent_MTases_sf"/>
</dbReference>
<gene>
    <name evidence="2" type="ORF">MTX78_11655</name>
</gene>
<dbReference type="GO" id="GO:0032259">
    <property type="term" value="P:methylation"/>
    <property type="evidence" value="ECO:0007669"/>
    <property type="project" value="UniProtKB-KW"/>
</dbReference>
<keyword evidence="2" id="KW-0489">Methyltransferase</keyword>
<dbReference type="SUPFAM" id="SSF53335">
    <property type="entry name" value="S-adenosyl-L-methionine-dependent methyltransferases"/>
    <property type="match status" value="1"/>
</dbReference>
<evidence type="ECO:0000259" key="1">
    <source>
        <dbReference type="Pfam" id="PF13649"/>
    </source>
</evidence>
<dbReference type="Proteomes" id="UP000831113">
    <property type="component" value="Chromosome"/>
</dbReference>
<dbReference type="Pfam" id="PF13649">
    <property type="entry name" value="Methyltransf_25"/>
    <property type="match status" value="1"/>
</dbReference>
<proteinExistence type="predicted"/>
<sequence length="256" mass="28816">MSPTSGYHLVDGISMLHQQEQDYNPWFEEQYSATAEPWNYSRRGGELFRHAHTIELLRRFCPHPSSLLELGCSQGLMTAQLVPFTKELFASDVSPSAVKICKRKCDPLAAQHNCSMHYYVTTTPGLPFADDSFEVVTLCDGMIGWWFSEEQKQAALKDTYRVLRKGGYVMFTDYATPDVFDSYIQLIQNSELSVVSVSYLYDRPWYLLESVVKKLPGKALLSPIVASPKVAKLLHKAGGMVGTAAARHILIIARKE</sequence>
<evidence type="ECO:0000313" key="3">
    <source>
        <dbReference type="Proteomes" id="UP000831113"/>
    </source>
</evidence>
<accession>A0ABY4CRK3</accession>